<feature type="transmembrane region" description="Helical" evidence="4">
    <location>
        <begin position="385"/>
        <end position="405"/>
    </location>
</feature>
<keyword evidence="2 4" id="KW-1133">Transmembrane helix</keyword>
<name>A0AAW6TVN5_9BACT</name>
<keyword evidence="3 4" id="KW-0472">Membrane</keyword>
<feature type="transmembrane region" description="Helical" evidence="4">
    <location>
        <begin position="60"/>
        <end position="77"/>
    </location>
</feature>
<dbReference type="InterPro" id="IPR036259">
    <property type="entry name" value="MFS_trans_sf"/>
</dbReference>
<evidence type="ECO:0000256" key="3">
    <source>
        <dbReference type="ARBA" id="ARBA00023136"/>
    </source>
</evidence>
<keyword evidence="7" id="KW-1185">Reference proteome</keyword>
<evidence type="ECO:0000256" key="1">
    <source>
        <dbReference type="ARBA" id="ARBA00022692"/>
    </source>
</evidence>
<feature type="transmembrane region" description="Helical" evidence="4">
    <location>
        <begin position="348"/>
        <end position="373"/>
    </location>
</feature>
<dbReference type="SUPFAM" id="SSF103473">
    <property type="entry name" value="MFS general substrate transporter"/>
    <property type="match status" value="1"/>
</dbReference>
<feature type="transmembrane region" description="Helical" evidence="4">
    <location>
        <begin position="293"/>
        <end position="311"/>
    </location>
</feature>
<comment type="caution">
    <text evidence="6">The sequence shown here is derived from an EMBL/GenBank/DDBJ whole genome shotgun (WGS) entry which is preliminary data.</text>
</comment>
<dbReference type="InterPro" id="IPR020846">
    <property type="entry name" value="MFS_dom"/>
</dbReference>
<evidence type="ECO:0000259" key="5">
    <source>
        <dbReference type="PROSITE" id="PS50850"/>
    </source>
</evidence>
<dbReference type="InterPro" id="IPR050327">
    <property type="entry name" value="Proton-linked_MCT"/>
</dbReference>
<dbReference type="GO" id="GO:0022857">
    <property type="term" value="F:transmembrane transporter activity"/>
    <property type="evidence" value="ECO:0007669"/>
    <property type="project" value="InterPro"/>
</dbReference>
<organism evidence="6 7">
    <name type="scientific">Anaerobaca lacustris</name>
    <dbReference type="NCBI Taxonomy" id="3044600"/>
    <lineage>
        <taxon>Bacteria</taxon>
        <taxon>Pseudomonadati</taxon>
        <taxon>Planctomycetota</taxon>
        <taxon>Phycisphaerae</taxon>
        <taxon>Sedimentisphaerales</taxon>
        <taxon>Anaerobacaceae</taxon>
        <taxon>Anaerobaca</taxon>
    </lineage>
</organism>
<feature type="transmembrane region" description="Helical" evidence="4">
    <location>
        <begin position="411"/>
        <end position="430"/>
    </location>
</feature>
<evidence type="ECO:0000256" key="4">
    <source>
        <dbReference type="SAM" id="Phobius"/>
    </source>
</evidence>
<evidence type="ECO:0000313" key="6">
    <source>
        <dbReference type="EMBL" id="MDI6448512.1"/>
    </source>
</evidence>
<dbReference type="Gene3D" id="1.20.1250.20">
    <property type="entry name" value="MFS general substrate transporter like domains"/>
    <property type="match status" value="2"/>
</dbReference>
<dbReference type="InterPro" id="IPR011701">
    <property type="entry name" value="MFS"/>
</dbReference>
<evidence type="ECO:0000313" key="7">
    <source>
        <dbReference type="Proteomes" id="UP001431776"/>
    </source>
</evidence>
<dbReference type="Proteomes" id="UP001431776">
    <property type="component" value="Unassembled WGS sequence"/>
</dbReference>
<feature type="transmembrane region" description="Helical" evidence="4">
    <location>
        <begin position="323"/>
        <end position="342"/>
    </location>
</feature>
<dbReference type="AlphaFoldDB" id="A0AAW6TVN5"/>
<accession>A0AAW6TVN5</accession>
<feature type="transmembrane region" description="Helical" evidence="4">
    <location>
        <begin position="163"/>
        <end position="184"/>
    </location>
</feature>
<feature type="transmembrane region" description="Helical" evidence="4">
    <location>
        <begin position="196"/>
        <end position="216"/>
    </location>
</feature>
<evidence type="ECO:0000256" key="2">
    <source>
        <dbReference type="ARBA" id="ARBA00022989"/>
    </source>
</evidence>
<reference evidence="6" key="1">
    <citation type="submission" date="2023-05" db="EMBL/GenBank/DDBJ databases">
        <title>Anaerotaeda fermentans gen. nov., sp. nov., a novel anaerobic planctomycete of the new family within the order Sedimentisphaerales isolated from Taman Peninsula, Russia.</title>
        <authorList>
            <person name="Khomyakova M.A."/>
            <person name="Merkel A.Y."/>
            <person name="Slobodkin A.I."/>
        </authorList>
    </citation>
    <scope>NUCLEOTIDE SEQUENCE</scope>
    <source>
        <strain evidence="6">M17dextr</strain>
    </source>
</reference>
<gene>
    <name evidence="6" type="ORF">QJ522_05615</name>
</gene>
<feature type="transmembrane region" description="Helical" evidence="4">
    <location>
        <begin position="89"/>
        <end position="106"/>
    </location>
</feature>
<feature type="transmembrane region" description="Helical" evidence="4">
    <location>
        <begin position="118"/>
        <end position="142"/>
    </location>
</feature>
<dbReference type="EMBL" id="JASCXX010000005">
    <property type="protein sequence ID" value="MDI6448512.1"/>
    <property type="molecule type" value="Genomic_DNA"/>
</dbReference>
<proteinExistence type="predicted"/>
<sequence>MTRSLAHIPFSPAKCPVFYGWPVVAVGALGVLMSVPGQTMGVSVFTDSLLTALGLTRGQLSTAYMCGTIGSACLMPYAGRLYDRLGSRVMAVVASVSLAIVLVVLSRSDVVAGHVATAFGLAAPTAAYAVIALAFFALRFWGQGVLTLTSHNMVAKWFDRRRGLASGLSGILTAMGFSIAPLALDGLIRQFGWRGAWVMMAAVVGGLFAVVASALYRDNPEDCGLRPDGAPPAEPDTANEEATSEPCWTLAEARRTWAFWTFSLSLALSALYTTGLTFHVVSIFDGAGMARTQAVMIFLPISVVAVLARFASGWLSDRVALQWLLAGMLASMATSMVGLSNLKPGWPVAMIITGNGLSMGIFGLLSAVTWANYFGRRHLGAISGLNMSMIVLLSAIGPVLFSTSLSRTGSYRSAALACLLATAVLLAAAARTRRPTQTRLWKGAPSGWRNPPATP</sequence>
<dbReference type="PANTHER" id="PTHR11360:SF308">
    <property type="entry name" value="BLL3089 PROTEIN"/>
    <property type="match status" value="1"/>
</dbReference>
<keyword evidence="1 4" id="KW-0812">Transmembrane</keyword>
<dbReference type="PROSITE" id="PS50850">
    <property type="entry name" value="MFS"/>
    <property type="match status" value="1"/>
</dbReference>
<dbReference type="PANTHER" id="PTHR11360">
    <property type="entry name" value="MONOCARBOXYLATE TRANSPORTER"/>
    <property type="match status" value="1"/>
</dbReference>
<protein>
    <submittedName>
        <fullName evidence="6">MFS transporter</fullName>
    </submittedName>
</protein>
<dbReference type="Pfam" id="PF07690">
    <property type="entry name" value="MFS_1"/>
    <property type="match status" value="1"/>
</dbReference>
<dbReference type="RefSeq" id="WP_349243923.1">
    <property type="nucleotide sequence ID" value="NZ_JASCXX010000005.1"/>
</dbReference>
<feature type="transmembrane region" description="Helical" evidence="4">
    <location>
        <begin position="21"/>
        <end position="40"/>
    </location>
</feature>
<feature type="transmembrane region" description="Helical" evidence="4">
    <location>
        <begin position="257"/>
        <end position="281"/>
    </location>
</feature>
<feature type="domain" description="Major facilitator superfamily (MFS) profile" evidence="5">
    <location>
        <begin position="23"/>
        <end position="433"/>
    </location>
</feature>